<dbReference type="FunFam" id="1.10.287.130:FF:000045">
    <property type="entry name" value="Two-component system sensor histidine kinase/response regulator"/>
    <property type="match status" value="1"/>
</dbReference>
<dbReference type="PATRIC" id="fig|378806.16.peg.3322"/>
<dbReference type="Gene3D" id="3.30.450.40">
    <property type="match status" value="1"/>
</dbReference>
<evidence type="ECO:0000256" key="7">
    <source>
        <dbReference type="ARBA" id="ARBA00022840"/>
    </source>
</evidence>
<feature type="domain" description="Histidine kinase" evidence="12">
    <location>
        <begin position="376"/>
        <end position="592"/>
    </location>
</feature>
<comment type="catalytic activity">
    <reaction evidence="1">
        <text>ATP + protein L-histidine = ADP + protein N-phospho-L-histidine.</text>
        <dbReference type="EC" id="2.7.13.3"/>
    </reaction>
</comment>
<evidence type="ECO:0000256" key="10">
    <source>
        <dbReference type="SAM" id="Coils"/>
    </source>
</evidence>
<dbReference type="InterPro" id="IPR001789">
    <property type="entry name" value="Sig_transdc_resp-reg_receiver"/>
</dbReference>
<proteinExistence type="predicted"/>
<dbReference type="InterPro" id="IPR003594">
    <property type="entry name" value="HATPase_dom"/>
</dbReference>
<dbReference type="AlphaFoldDB" id="Q08V87"/>
<evidence type="ECO:0000259" key="13">
    <source>
        <dbReference type="PROSITE" id="PS50110"/>
    </source>
</evidence>
<evidence type="ECO:0000313" key="15">
    <source>
        <dbReference type="Proteomes" id="UP000032702"/>
    </source>
</evidence>
<dbReference type="EMBL" id="AAMD01000119">
    <property type="protein sequence ID" value="EAU64386.1"/>
    <property type="molecule type" value="Genomic_DNA"/>
</dbReference>
<dbReference type="Gene3D" id="3.30.450.20">
    <property type="entry name" value="PAS domain"/>
    <property type="match status" value="1"/>
</dbReference>
<feature type="coiled-coil region" evidence="10">
    <location>
        <begin position="336"/>
        <end position="370"/>
    </location>
</feature>
<evidence type="ECO:0000256" key="8">
    <source>
        <dbReference type="ARBA" id="ARBA00023012"/>
    </source>
</evidence>
<dbReference type="CDD" id="cd17574">
    <property type="entry name" value="REC_OmpR"/>
    <property type="match status" value="1"/>
</dbReference>
<dbReference type="InterPro" id="IPR011006">
    <property type="entry name" value="CheY-like_superfamily"/>
</dbReference>
<dbReference type="InterPro" id="IPR036097">
    <property type="entry name" value="HisK_dim/P_sf"/>
</dbReference>
<feature type="compositionally biased region" description="Basic residues" evidence="11">
    <location>
        <begin position="10"/>
        <end position="23"/>
    </location>
</feature>
<dbReference type="InterPro" id="IPR003018">
    <property type="entry name" value="GAF"/>
</dbReference>
<dbReference type="InterPro" id="IPR003661">
    <property type="entry name" value="HisK_dim/P_dom"/>
</dbReference>
<organism evidence="14 15">
    <name type="scientific">Stigmatella aurantiaca (strain DW4/3-1)</name>
    <dbReference type="NCBI Taxonomy" id="378806"/>
    <lineage>
        <taxon>Bacteria</taxon>
        <taxon>Pseudomonadati</taxon>
        <taxon>Myxococcota</taxon>
        <taxon>Myxococcia</taxon>
        <taxon>Myxococcales</taxon>
        <taxon>Cystobacterineae</taxon>
        <taxon>Archangiaceae</taxon>
        <taxon>Stigmatella</taxon>
    </lineage>
</organism>
<keyword evidence="7" id="KW-0067">ATP-binding</keyword>
<dbReference type="SMART" id="SM00388">
    <property type="entry name" value="HisKA"/>
    <property type="match status" value="2"/>
</dbReference>
<dbReference type="PANTHER" id="PTHR43547:SF2">
    <property type="entry name" value="HYBRID SIGNAL TRANSDUCTION HISTIDINE KINASE C"/>
    <property type="match status" value="1"/>
</dbReference>
<evidence type="ECO:0000256" key="3">
    <source>
        <dbReference type="ARBA" id="ARBA00022553"/>
    </source>
</evidence>
<dbReference type="GO" id="GO:0000155">
    <property type="term" value="F:phosphorelay sensor kinase activity"/>
    <property type="evidence" value="ECO:0007669"/>
    <property type="project" value="InterPro"/>
</dbReference>
<dbReference type="PROSITE" id="PS50110">
    <property type="entry name" value="RESPONSE_REGULATORY"/>
    <property type="match status" value="1"/>
</dbReference>
<feature type="domain" description="Response regulatory" evidence="13">
    <location>
        <begin position="652"/>
        <end position="767"/>
    </location>
</feature>
<name>Q08V87_STIAD</name>
<dbReference type="InterPro" id="IPR036890">
    <property type="entry name" value="HATPase_C_sf"/>
</dbReference>
<dbReference type="InterPro" id="IPR004358">
    <property type="entry name" value="Sig_transdc_His_kin-like_C"/>
</dbReference>
<feature type="region of interest" description="Disordered" evidence="11">
    <location>
        <begin position="1"/>
        <end position="37"/>
    </location>
</feature>
<evidence type="ECO:0000256" key="4">
    <source>
        <dbReference type="ARBA" id="ARBA00022679"/>
    </source>
</evidence>
<keyword evidence="8" id="KW-0902">Two-component regulatory system</keyword>
<dbReference type="Gene3D" id="3.40.50.2300">
    <property type="match status" value="1"/>
</dbReference>
<dbReference type="PRINTS" id="PR00344">
    <property type="entry name" value="BCTRLSENSOR"/>
</dbReference>
<evidence type="ECO:0000256" key="6">
    <source>
        <dbReference type="ARBA" id="ARBA00022777"/>
    </source>
</evidence>
<keyword evidence="10" id="KW-0175">Coiled coil</keyword>
<comment type="caution">
    <text evidence="14">The sequence shown here is derived from an EMBL/GenBank/DDBJ whole genome shotgun (WGS) entry which is preliminary data.</text>
</comment>
<dbReference type="PANTHER" id="PTHR43547">
    <property type="entry name" value="TWO-COMPONENT HISTIDINE KINASE"/>
    <property type="match status" value="1"/>
</dbReference>
<evidence type="ECO:0000256" key="9">
    <source>
        <dbReference type="PROSITE-ProRule" id="PRU00169"/>
    </source>
</evidence>
<protein>
    <recommendedName>
        <fullName evidence="2">histidine kinase</fullName>
        <ecNumber evidence="2">2.7.13.3</ecNumber>
    </recommendedName>
</protein>
<dbReference type="Gene3D" id="3.30.565.10">
    <property type="entry name" value="Histidine kinase-like ATPase, C-terminal domain"/>
    <property type="match status" value="2"/>
</dbReference>
<dbReference type="InterPro" id="IPR005467">
    <property type="entry name" value="His_kinase_dom"/>
</dbReference>
<dbReference type="Proteomes" id="UP000032702">
    <property type="component" value="Unassembled WGS sequence"/>
</dbReference>
<keyword evidence="3 9" id="KW-0597">Phosphoprotein</keyword>
<dbReference type="GO" id="GO:0005524">
    <property type="term" value="F:ATP binding"/>
    <property type="evidence" value="ECO:0007669"/>
    <property type="project" value="UniProtKB-KW"/>
</dbReference>
<dbReference type="FunFam" id="3.30.565.10:FF:000006">
    <property type="entry name" value="Sensor histidine kinase WalK"/>
    <property type="match status" value="1"/>
</dbReference>
<dbReference type="Pfam" id="PF00072">
    <property type="entry name" value="Response_reg"/>
    <property type="match status" value="1"/>
</dbReference>
<dbReference type="SUPFAM" id="SSF52172">
    <property type="entry name" value="CheY-like"/>
    <property type="match status" value="1"/>
</dbReference>
<keyword evidence="5" id="KW-0547">Nucleotide-binding</keyword>
<dbReference type="CDD" id="cd00082">
    <property type="entry name" value="HisKA"/>
    <property type="match status" value="2"/>
</dbReference>
<dbReference type="Pfam" id="PF13185">
    <property type="entry name" value="GAF_2"/>
    <property type="match status" value="1"/>
</dbReference>
<dbReference type="PROSITE" id="PS50109">
    <property type="entry name" value="HIS_KIN"/>
    <property type="match status" value="2"/>
</dbReference>
<feature type="modified residue" description="4-aspartylphosphate" evidence="9">
    <location>
        <position position="700"/>
    </location>
</feature>
<dbReference type="SMART" id="SM00065">
    <property type="entry name" value="GAF"/>
    <property type="match status" value="1"/>
</dbReference>
<sequence length="1014" mass="111423">MVPPSMSGCHVRRSRRARRRPRRLPMSTPERRRSDQVSVVVKAAGFPGPSEMHARVSAHDWASTPLGPPESWPPSLRALIRTLLSSSYPMVLTWGPRFCQFYNDAYSKLIGTKHPSALGEDIRVTMVESWDTLGPMIQKVMATGVANWTPALMLLMERGGYREEAYFSVSHAPAEDDTGAIAGMLAVCSEVTQQVIGDRRLRLLRDLSAKAGESRGVQKASQEVLAALSASPLDVPFALLYLRTKEDGPVTFAGAVGVVWEAAASPWPLEQALAGETVRVDDVARHLPLAGGPWGEPVTSALLMPIASSGQGAPLGVLVVGISPNRALDEGYTSFYELLASQVSLALRNAQAYEEERKRAEQLAELDRAKTAFFSNVSHEFRTPLTLMLGPLEDVLASGTLPEAAARELDVVHRNATRLLRLVNTLLDFSRLEAGRLEASFEPVDLAAYTADLASSFRSVAERAGLTLTVDCPPLPAPFYVDREMWEKIVLNLLSNAFKFTFQGTITVRLRARTGQAWLEILDTGTGIPPEDLPHLFERFYRVKGAQGRTHEGTGIGLALVQDLARLQGGEVRVESVEGQGSCFTVVLPEGREHLAPERIHVPRRQASTAVKEETFLAEVRSWWEVPSWEAPPPAPRPPSGSSVGPVRPLGRLLLADDNADMRDYVRRVLSSSFEVEAVPDGQAALEAARACVPDLILTDVMMPRLDGFGLLRELRRDPLTRTVPVVMLSARAGEESAVEGLEAGADGYMVKPFSARELVARVCSTLELSRMRRESSLQEARAEALKRAVQVRDEFLSIASHELKTPLMAFRLQLELIERSLGPESRLSLASRLSVAGRQVQRLNTLVETLLDVSQLSMGRLMLHLEEVDLAEVVGETVEQLRGSLERAGCSLTVEVERPLVGRYDRVRFERVVMNLLDNALKYGEGKPLRVRAWKEQGISRLTVADQGMGISPEDQARIFERFERAVPGRQYGGLGLGLWIARQVVEAHGGHIQVDSTPGQGTTFTVQIPQNR</sequence>
<evidence type="ECO:0000313" key="14">
    <source>
        <dbReference type="EMBL" id="EAU64386.1"/>
    </source>
</evidence>
<dbReference type="CDD" id="cd00075">
    <property type="entry name" value="HATPase"/>
    <property type="match status" value="1"/>
</dbReference>
<dbReference type="Pfam" id="PF02518">
    <property type="entry name" value="HATPase_c"/>
    <property type="match status" value="2"/>
</dbReference>
<gene>
    <name evidence="14" type="ORF">STIAU_8716</name>
</gene>
<dbReference type="FunFam" id="3.30.565.10:FF:000037">
    <property type="entry name" value="Hybrid sensor histidine kinase/response regulator"/>
    <property type="match status" value="1"/>
</dbReference>
<dbReference type="InterPro" id="IPR029016">
    <property type="entry name" value="GAF-like_dom_sf"/>
</dbReference>
<dbReference type="SMART" id="SM00448">
    <property type="entry name" value="REC"/>
    <property type="match status" value="1"/>
</dbReference>
<evidence type="ECO:0000256" key="5">
    <source>
        <dbReference type="ARBA" id="ARBA00022741"/>
    </source>
</evidence>
<dbReference type="EC" id="2.7.13.3" evidence="2"/>
<accession>Q08V87</accession>
<dbReference type="SMART" id="SM00387">
    <property type="entry name" value="HATPase_c"/>
    <property type="match status" value="2"/>
</dbReference>
<keyword evidence="6 14" id="KW-0418">Kinase</keyword>
<evidence type="ECO:0000256" key="2">
    <source>
        <dbReference type="ARBA" id="ARBA00012438"/>
    </source>
</evidence>
<keyword evidence="4" id="KW-0808">Transferase</keyword>
<evidence type="ECO:0000259" key="12">
    <source>
        <dbReference type="PROSITE" id="PS50109"/>
    </source>
</evidence>
<dbReference type="CDD" id="cd16922">
    <property type="entry name" value="HATPase_EvgS-ArcB-TorS-like"/>
    <property type="match status" value="1"/>
</dbReference>
<dbReference type="Gene3D" id="1.10.287.130">
    <property type="match status" value="2"/>
</dbReference>
<dbReference type="SUPFAM" id="SSF47384">
    <property type="entry name" value="Homodimeric domain of signal transducing histidine kinase"/>
    <property type="match status" value="2"/>
</dbReference>
<evidence type="ECO:0000256" key="1">
    <source>
        <dbReference type="ARBA" id="ARBA00000085"/>
    </source>
</evidence>
<dbReference type="SUPFAM" id="SSF55781">
    <property type="entry name" value="GAF domain-like"/>
    <property type="match status" value="1"/>
</dbReference>
<reference evidence="14 15" key="1">
    <citation type="submission" date="2006-04" db="EMBL/GenBank/DDBJ databases">
        <authorList>
            <person name="Nierman W.C."/>
        </authorList>
    </citation>
    <scope>NUCLEOTIDE SEQUENCE [LARGE SCALE GENOMIC DNA]</scope>
    <source>
        <strain evidence="14 15">DW4/3-1</strain>
    </source>
</reference>
<dbReference type="Pfam" id="PF00512">
    <property type="entry name" value="HisKA"/>
    <property type="match status" value="2"/>
</dbReference>
<feature type="domain" description="Histidine kinase" evidence="12">
    <location>
        <begin position="799"/>
        <end position="1014"/>
    </location>
</feature>
<dbReference type="SUPFAM" id="SSF55874">
    <property type="entry name" value="ATPase domain of HSP90 chaperone/DNA topoisomerase II/histidine kinase"/>
    <property type="match status" value="2"/>
</dbReference>
<evidence type="ECO:0000256" key="11">
    <source>
        <dbReference type="SAM" id="MobiDB-lite"/>
    </source>
</evidence>